<dbReference type="CDD" id="cd03443">
    <property type="entry name" value="PaaI_thioesterase"/>
    <property type="match status" value="1"/>
</dbReference>
<dbReference type="Pfam" id="PF02194">
    <property type="entry name" value="PXA"/>
    <property type="match status" value="1"/>
</dbReference>
<protein>
    <submittedName>
        <fullName evidence="5">PX domain protein</fullName>
    </submittedName>
</protein>
<keyword evidence="3" id="KW-0472">Membrane</keyword>
<dbReference type="InterPro" id="IPR001683">
    <property type="entry name" value="PX_dom"/>
</dbReference>
<comment type="similarity">
    <text evidence="1">Belongs to the sorting nexin family.</text>
</comment>
<sequence>MSAELQQVQKVWERTRSNSPIYEFLLSEVDIYEADPGVVRARLQVTARQLNSKGTLHGSFSATVTDWAGGLAIAACGLDATGVSTDIHVNYLSTAKEGDSLEIESRANKVGKSLAFTTVTISKKTDSGLTIVAQGSHTKVTMEPSSDDAVACSATTPLMDLSASSDKTTTHGDPPTQPLAANAMRPLELRDRALDFLATASNETLIGVFALLAFATYIILGRVGLVLIGIGLGVILHASWEGVAQTRSNDESSTPKKRRELALEVSKRLLDWPKRETSAQITTVNHSGTVVAPEDLSAVDLEFTTFQPATAAALRSLTDAVVKDYVKHWYEPILPNETIFPGSCRKTLTYFVTTISSHLSRKRTEDTFLQFLTNSSSIIIVFLNELAAAFAAADPSTTEASQVVEQYLKNSPDSSLANVLSEEQQRKKLNMVADDILSNFLDSKAYSCSPVRDFLREVFARLVLESTVTSLSRPEFINDWIIYLFQDGESEIMHAIDAGVEGARNQSVGSSKVSEDSKKALLESTKEEIASQTATQPSSNKDKATEEALREAKRLSALIASQDVQDSLNGPVNEAVQSPEPSISAKNISGLINQNASEPAEFTAAHEAPASLPVSSSAQTANLAPSSPREETVAAPVTLHGARVLVDDDAARNEKGIIKSRPTWDYLLQIEPASTRATGWMVFRKYADFQSLHDMLSTVSRLNQIYSFSDQFPTLPSWKGKTRQALAQDLERYLQEAMKHESLAETERMRRFVEKETSSTKQGFSFPSQSAFENMGKDLLGALTNAPKGMAGGGRAVLDGVTGVFGGVGHNRKLSNTSDRQSQHRKSPSKADYDTSSNPGSAMATSRVSSPVIGSTLGNSSASPRPSEEWNSPAYASLPTTAPLGLGLSTEDAVDSPERSEADTSANLAASEQNVGALESKPFPPVEDRESIDQVEVPETTSDSVATSPEPSIESEPVTGSQATSQASRRQQMPITADETQIAVELIFAVINELYTLSSAWNIRRTLLNAAKTYILRPGSPTLETIRGLLQDSMIEAHTSDDALGEYLKKLRENALPTETELKAWPAPPTEEDKAQLRDAARRLFVQRGIPQALTSVMGAAASREALEKIFDSLQVETVARGFVFSLMLQALRVLTL</sequence>
<evidence type="ECO:0000256" key="3">
    <source>
        <dbReference type="SAM" id="Phobius"/>
    </source>
</evidence>
<dbReference type="Pfam" id="PF03061">
    <property type="entry name" value="4HBT"/>
    <property type="match status" value="1"/>
</dbReference>
<accession>A0A1S9R7W7</accession>
<dbReference type="InterPro" id="IPR036871">
    <property type="entry name" value="PX_dom_sf"/>
</dbReference>
<feature type="domain" description="PXA" evidence="4">
    <location>
        <begin position="307"/>
        <end position="489"/>
    </location>
</feature>
<dbReference type="InterPro" id="IPR006683">
    <property type="entry name" value="Thioestr_dom"/>
</dbReference>
<dbReference type="FunFam" id="3.10.129.10:FF:000033">
    <property type="entry name" value="acyl-coenzyme A thioesterase 13"/>
    <property type="match status" value="1"/>
</dbReference>
<dbReference type="Gene3D" id="3.30.1520.10">
    <property type="entry name" value="Phox-like domain"/>
    <property type="match status" value="1"/>
</dbReference>
<dbReference type="InterPro" id="IPR029069">
    <property type="entry name" value="HotDog_dom_sf"/>
</dbReference>
<feature type="compositionally biased region" description="Polar residues" evidence="2">
    <location>
        <begin position="939"/>
        <end position="950"/>
    </location>
</feature>
<organism evidence="5 6">
    <name type="scientific">Penicillium brasilianum</name>
    <dbReference type="NCBI Taxonomy" id="104259"/>
    <lineage>
        <taxon>Eukaryota</taxon>
        <taxon>Fungi</taxon>
        <taxon>Dikarya</taxon>
        <taxon>Ascomycota</taxon>
        <taxon>Pezizomycotina</taxon>
        <taxon>Eurotiomycetes</taxon>
        <taxon>Eurotiomycetidae</taxon>
        <taxon>Eurotiales</taxon>
        <taxon>Aspergillaceae</taxon>
        <taxon>Penicillium</taxon>
    </lineage>
</organism>
<gene>
    <name evidence="5" type="ORF">PEBR_42320</name>
</gene>
<feature type="region of interest" description="Disordered" evidence="2">
    <location>
        <begin position="503"/>
        <end position="548"/>
    </location>
</feature>
<evidence type="ECO:0000313" key="5">
    <source>
        <dbReference type="EMBL" id="OOQ81602.1"/>
    </source>
</evidence>
<dbReference type="GO" id="GO:0035091">
    <property type="term" value="F:phosphatidylinositol binding"/>
    <property type="evidence" value="ECO:0007669"/>
    <property type="project" value="InterPro"/>
</dbReference>
<dbReference type="AlphaFoldDB" id="A0A1S9R7W7"/>
<dbReference type="Pfam" id="PF08628">
    <property type="entry name" value="Nexin_C"/>
    <property type="match status" value="1"/>
</dbReference>
<dbReference type="SUPFAM" id="SSF54637">
    <property type="entry name" value="Thioesterase/thiol ester dehydrase-isomerase"/>
    <property type="match status" value="1"/>
</dbReference>
<evidence type="ECO:0000259" key="4">
    <source>
        <dbReference type="PROSITE" id="PS51207"/>
    </source>
</evidence>
<dbReference type="SMART" id="SM00313">
    <property type="entry name" value="PXA"/>
    <property type="match status" value="1"/>
</dbReference>
<name>A0A1S9R7W7_PENBI</name>
<feature type="compositionally biased region" description="Polar residues" evidence="2">
    <location>
        <begin position="834"/>
        <end position="864"/>
    </location>
</feature>
<dbReference type="SUPFAM" id="SSF64268">
    <property type="entry name" value="PX domain"/>
    <property type="match status" value="1"/>
</dbReference>
<comment type="caution">
    <text evidence="5">The sequence shown here is derived from an EMBL/GenBank/DDBJ whole genome shotgun (WGS) entry which is preliminary data.</text>
</comment>
<dbReference type="CDD" id="cd06093">
    <property type="entry name" value="PX_domain"/>
    <property type="match status" value="1"/>
</dbReference>
<feature type="compositionally biased region" description="Polar residues" evidence="2">
    <location>
        <begin position="903"/>
        <end position="914"/>
    </location>
</feature>
<dbReference type="InterPro" id="IPR013937">
    <property type="entry name" value="Sorting_nexin_C"/>
</dbReference>
<dbReference type="PROSITE" id="PS51207">
    <property type="entry name" value="PXA"/>
    <property type="match status" value="1"/>
</dbReference>
<dbReference type="PANTHER" id="PTHR22775:SF47">
    <property type="entry name" value="MEIOTICALLY UP-REGULATED GENE 122 PROTEIN"/>
    <property type="match status" value="1"/>
</dbReference>
<dbReference type="PANTHER" id="PTHR22775">
    <property type="entry name" value="SORTING NEXIN"/>
    <property type="match status" value="1"/>
</dbReference>
<feature type="compositionally biased region" description="Low complexity" evidence="2">
    <location>
        <begin position="961"/>
        <end position="972"/>
    </location>
</feature>
<feature type="compositionally biased region" description="Basic and acidic residues" evidence="2">
    <location>
        <begin position="513"/>
        <end position="529"/>
    </location>
</feature>
<keyword evidence="3" id="KW-1133">Transmembrane helix</keyword>
<dbReference type="EMBL" id="LJBN01000243">
    <property type="protein sequence ID" value="OOQ81602.1"/>
    <property type="molecule type" value="Genomic_DNA"/>
</dbReference>
<keyword evidence="3" id="KW-0812">Transmembrane</keyword>
<feature type="compositionally biased region" description="Polar residues" evidence="2">
    <location>
        <begin position="530"/>
        <end position="539"/>
    </location>
</feature>
<dbReference type="Proteomes" id="UP000190744">
    <property type="component" value="Unassembled WGS sequence"/>
</dbReference>
<evidence type="ECO:0000256" key="2">
    <source>
        <dbReference type="SAM" id="MobiDB-lite"/>
    </source>
</evidence>
<dbReference type="InterPro" id="IPR003114">
    <property type="entry name" value="Phox_assoc"/>
</dbReference>
<feature type="transmembrane region" description="Helical" evidence="3">
    <location>
        <begin position="205"/>
        <end position="238"/>
    </location>
</feature>
<dbReference type="Pfam" id="PF00787">
    <property type="entry name" value="PX"/>
    <property type="match status" value="1"/>
</dbReference>
<proteinExistence type="inferred from homology"/>
<dbReference type="Gene3D" id="3.10.129.10">
    <property type="entry name" value="Hotdog Thioesterase"/>
    <property type="match status" value="1"/>
</dbReference>
<reference evidence="6" key="1">
    <citation type="submission" date="2015-09" db="EMBL/GenBank/DDBJ databases">
        <authorList>
            <person name="Fill T.P."/>
            <person name="Baretta J.F."/>
            <person name="de Almeida L.G."/>
            <person name="Rocha M."/>
            <person name="de Souza D.H."/>
            <person name="Malavazi I."/>
            <person name="Cerdeira L.T."/>
            <person name="Hong H."/>
            <person name="Samborskyy M."/>
            <person name="de Vasconcelos A.T."/>
            <person name="Leadlay P."/>
            <person name="Rodrigues-Filho E."/>
        </authorList>
    </citation>
    <scope>NUCLEOTIDE SEQUENCE [LARGE SCALE GENOMIC DNA]</scope>
    <source>
        <strain evidence="6">LaBioMMi 136</strain>
    </source>
</reference>
<evidence type="ECO:0000256" key="1">
    <source>
        <dbReference type="ARBA" id="ARBA00010883"/>
    </source>
</evidence>
<evidence type="ECO:0000313" key="6">
    <source>
        <dbReference type="Proteomes" id="UP000190744"/>
    </source>
</evidence>
<feature type="region of interest" description="Disordered" evidence="2">
    <location>
        <begin position="809"/>
        <end position="974"/>
    </location>
</feature>